<dbReference type="InterPro" id="IPR026444">
    <property type="entry name" value="Secre_tail"/>
</dbReference>
<dbReference type="Proteomes" id="UP000298337">
    <property type="component" value="Unassembled WGS sequence"/>
</dbReference>
<evidence type="ECO:0000313" key="2">
    <source>
        <dbReference type="Proteomes" id="UP000298337"/>
    </source>
</evidence>
<comment type="caution">
    <text evidence="1">The sequence shown here is derived from an EMBL/GenBank/DDBJ whole genome shotgun (WGS) entry which is preliminary data.</text>
</comment>
<sequence>MTDVLGHSVRTATLTVTQQVAVSGLAPGLYTLRASDTQGRQYVSRLMVQ</sequence>
<proteinExistence type="predicted"/>
<protein>
    <submittedName>
        <fullName evidence="1">T9SS type A sorting domain-containing protein</fullName>
    </submittedName>
</protein>
<organism evidence="1 2">
    <name type="scientific">Hymenobacter fodinae</name>
    <dbReference type="NCBI Taxonomy" id="2510796"/>
    <lineage>
        <taxon>Bacteria</taxon>
        <taxon>Pseudomonadati</taxon>
        <taxon>Bacteroidota</taxon>
        <taxon>Cytophagia</taxon>
        <taxon>Cytophagales</taxon>
        <taxon>Hymenobacteraceae</taxon>
        <taxon>Hymenobacter</taxon>
    </lineage>
</organism>
<keyword evidence="2" id="KW-1185">Reference proteome</keyword>
<dbReference type="NCBIfam" id="TIGR04183">
    <property type="entry name" value="Por_Secre_tail"/>
    <property type="match status" value="1"/>
</dbReference>
<evidence type="ECO:0000313" key="1">
    <source>
        <dbReference type="EMBL" id="TGE08497.1"/>
    </source>
</evidence>
<gene>
    <name evidence="1" type="ORF">EU556_12380</name>
</gene>
<dbReference type="AlphaFoldDB" id="A0A4Z0PAK6"/>
<name>A0A4Z0PAK6_9BACT</name>
<accession>A0A4Z0PAK6</accession>
<dbReference type="RefSeq" id="WP_135434407.1">
    <property type="nucleotide sequence ID" value="NZ_SRLA01000002.1"/>
</dbReference>
<dbReference type="EMBL" id="SRLA01000002">
    <property type="protein sequence ID" value="TGE08497.1"/>
    <property type="molecule type" value="Genomic_DNA"/>
</dbReference>
<reference evidence="1 2" key="1">
    <citation type="submission" date="2019-04" db="EMBL/GenBank/DDBJ databases">
        <authorList>
            <person name="Feng G."/>
            <person name="Zhang J."/>
            <person name="Zhu H."/>
        </authorList>
    </citation>
    <scope>NUCLEOTIDE SEQUENCE [LARGE SCALE GENOMIC DNA]</scope>
    <source>
        <strain evidence="1 2">92R-1</strain>
    </source>
</reference>